<name>A0ABT0Z565_9FLAO</name>
<dbReference type="PROSITE" id="PS51257">
    <property type="entry name" value="PROKAR_LIPOPROTEIN"/>
    <property type="match status" value="1"/>
</dbReference>
<feature type="domain" description="Glycosyl hydrolase-like 10" evidence="3">
    <location>
        <begin position="77"/>
        <end position="325"/>
    </location>
</feature>
<protein>
    <submittedName>
        <fullName evidence="4">Family 10 glycosylhydrolase</fullName>
    </submittedName>
</protein>
<dbReference type="Proteomes" id="UP001155077">
    <property type="component" value="Unassembled WGS sequence"/>
</dbReference>
<keyword evidence="5" id="KW-1185">Reference proteome</keyword>
<evidence type="ECO:0000256" key="1">
    <source>
        <dbReference type="ARBA" id="ARBA00022729"/>
    </source>
</evidence>
<feature type="chain" id="PRO_5045877879" evidence="2">
    <location>
        <begin position="24"/>
        <end position="373"/>
    </location>
</feature>
<comment type="caution">
    <text evidence="4">The sequence shown here is derived from an EMBL/GenBank/DDBJ whole genome shotgun (WGS) entry which is preliminary data.</text>
</comment>
<dbReference type="InterPro" id="IPR003790">
    <property type="entry name" value="GHL10"/>
</dbReference>
<reference evidence="4" key="1">
    <citation type="submission" date="2022-06" db="EMBL/GenBank/DDBJ databases">
        <title>Gramella sediminis sp. nov., isolated from deep-sea sediment of the Indian Ocean.</title>
        <authorList>
            <person name="Yang L."/>
        </authorList>
    </citation>
    <scope>NUCLEOTIDE SEQUENCE</scope>
    <source>
        <strain evidence="4">HMD3159</strain>
    </source>
</reference>
<evidence type="ECO:0000313" key="5">
    <source>
        <dbReference type="Proteomes" id="UP001155077"/>
    </source>
</evidence>
<dbReference type="SUPFAM" id="SSF51445">
    <property type="entry name" value="(Trans)glycosidases"/>
    <property type="match status" value="1"/>
</dbReference>
<proteinExistence type="predicted"/>
<dbReference type="EMBL" id="JAMSCK010000006">
    <property type="protein sequence ID" value="MCM8570862.1"/>
    <property type="molecule type" value="Genomic_DNA"/>
</dbReference>
<evidence type="ECO:0000313" key="4">
    <source>
        <dbReference type="EMBL" id="MCM8570862.1"/>
    </source>
</evidence>
<accession>A0ABT0Z565</accession>
<organism evidence="4 5">
    <name type="scientific">Gramella jeungdoensis</name>
    <dbReference type="NCBI Taxonomy" id="708091"/>
    <lineage>
        <taxon>Bacteria</taxon>
        <taxon>Pseudomonadati</taxon>
        <taxon>Bacteroidota</taxon>
        <taxon>Flavobacteriia</taxon>
        <taxon>Flavobacteriales</taxon>
        <taxon>Flavobacteriaceae</taxon>
        <taxon>Christiangramia</taxon>
    </lineage>
</organism>
<evidence type="ECO:0000256" key="2">
    <source>
        <dbReference type="SAM" id="SignalP"/>
    </source>
</evidence>
<dbReference type="Pfam" id="PF02638">
    <property type="entry name" value="GHL10"/>
    <property type="match status" value="1"/>
</dbReference>
<dbReference type="InterPro" id="IPR052177">
    <property type="entry name" value="Divisome_Glycosyl_Hydrolase"/>
</dbReference>
<sequence>MKKLLLSLAVAITLSSCLDNLNANGKSAVNEETVSSASIESDIKFWTWITADPNKSDNEYLDEFDKYKSHGLDAVLINTETDADLLARLVPLAKEKGLEVHAWMFTMNRPGDKVALEHPEWYAVNRNGESTFTHRPYVDYYQWMCPTRKESTGHVLGIVEKLAKVEGIASVHLDYIRLPDIFLPVGLLPKYDLTQEVELPEFDYCYCEVCVTEFEEIHHKNPLEMENPAIDIEWKQFRLNKIRDVVNKAYKIAHENGKDLTAAVFPYPEMADHMVRQRWDKWNVDDVLPMIYHNFYNEELDWIGFATKQGVQDLQGKNVGLHSGIYLPPLNGQEVGRAIQMALENGAKGVSFFDGNALTDEHLKVIKSFKKDL</sequence>
<gene>
    <name evidence="4" type="ORF">NE848_15810</name>
</gene>
<dbReference type="Gene3D" id="3.20.20.80">
    <property type="entry name" value="Glycosidases"/>
    <property type="match status" value="1"/>
</dbReference>
<dbReference type="PANTHER" id="PTHR43405:SF1">
    <property type="entry name" value="GLYCOSYL HYDROLASE DIGH"/>
    <property type="match status" value="1"/>
</dbReference>
<dbReference type="InterPro" id="IPR017853">
    <property type="entry name" value="GH"/>
</dbReference>
<feature type="signal peptide" evidence="2">
    <location>
        <begin position="1"/>
        <end position="23"/>
    </location>
</feature>
<dbReference type="RefSeq" id="WP_252115489.1">
    <property type="nucleotide sequence ID" value="NZ_JAMSCK010000006.1"/>
</dbReference>
<keyword evidence="1 2" id="KW-0732">Signal</keyword>
<dbReference type="PANTHER" id="PTHR43405">
    <property type="entry name" value="GLYCOSYL HYDROLASE DIGH"/>
    <property type="match status" value="1"/>
</dbReference>
<evidence type="ECO:0000259" key="3">
    <source>
        <dbReference type="Pfam" id="PF02638"/>
    </source>
</evidence>